<reference evidence="11 12" key="1">
    <citation type="journal article" date="2019" name="Int. J. Syst. Evol. Microbiol.">
        <title>The Global Catalogue of Microorganisms (GCM) 10K type strain sequencing project: providing services to taxonomists for standard genome sequencing and annotation.</title>
        <authorList>
            <consortium name="The Broad Institute Genomics Platform"/>
            <consortium name="The Broad Institute Genome Sequencing Center for Infectious Disease"/>
            <person name="Wu L."/>
            <person name="Ma J."/>
        </authorList>
    </citation>
    <scope>NUCLEOTIDE SEQUENCE [LARGE SCALE GENOMIC DNA]</scope>
    <source>
        <strain evidence="11 12">JCM 15395</strain>
    </source>
</reference>
<accession>A0ABN1G565</accession>
<evidence type="ECO:0000256" key="2">
    <source>
        <dbReference type="ARBA" id="ARBA00004664"/>
    </source>
</evidence>
<dbReference type="CDD" id="cd00405">
    <property type="entry name" value="PRAI"/>
    <property type="match status" value="1"/>
</dbReference>
<keyword evidence="5 9" id="KW-0028">Amino-acid biosynthesis</keyword>
<comment type="catalytic activity">
    <reaction evidence="1 9">
        <text>N-(5-phospho-beta-D-ribosyl)anthranilate = 1-(2-carboxyphenylamino)-1-deoxy-D-ribulose 5-phosphate</text>
        <dbReference type="Rhea" id="RHEA:21540"/>
        <dbReference type="ChEBI" id="CHEBI:18277"/>
        <dbReference type="ChEBI" id="CHEBI:58613"/>
        <dbReference type="EC" id="5.3.1.24"/>
    </reaction>
</comment>
<evidence type="ECO:0000256" key="3">
    <source>
        <dbReference type="ARBA" id="ARBA00012572"/>
    </source>
</evidence>
<dbReference type="GO" id="GO:0016853">
    <property type="term" value="F:isomerase activity"/>
    <property type="evidence" value="ECO:0007669"/>
    <property type="project" value="UniProtKB-KW"/>
</dbReference>
<comment type="caution">
    <text evidence="11">The sequence shown here is derived from an EMBL/GenBank/DDBJ whole genome shotgun (WGS) entry which is preliminary data.</text>
</comment>
<sequence>MLVKICGIQTKEAAHSAADAGADFIGFVFAPSKRQVTPEQAAEIGISLSSSVRKVGVFVNETKEAIERTAEIADLDLIQLHGDETPEFAGSLSYPVIKANPMTNEFASAAAASFPSEFLLIDSPRGPNRGGNGTTFDWNLLSGGGVDLNKIILAGGLNPDNVQEAIAAVHPAGVDVSSGVETDGQKDADKIVRFVHEAKAKS</sequence>
<comment type="pathway">
    <text evidence="2 9">Amino-acid biosynthesis; L-tryptophan biosynthesis; L-tryptophan from chorismate: step 3/5.</text>
</comment>
<dbReference type="Proteomes" id="UP001500866">
    <property type="component" value="Unassembled WGS sequence"/>
</dbReference>
<dbReference type="InterPro" id="IPR001240">
    <property type="entry name" value="PRAI_dom"/>
</dbReference>
<keyword evidence="8 9" id="KW-0413">Isomerase</keyword>
<keyword evidence="12" id="KW-1185">Reference proteome</keyword>
<evidence type="ECO:0000256" key="5">
    <source>
        <dbReference type="ARBA" id="ARBA00022605"/>
    </source>
</evidence>
<evidence type="ECO:0000313" key="11">
    <source>
        <dbReference type="EMBL" id="GAA0604165.1"/>
    </source>
</evidence>
<dbReference type="EC" id="5.3.1.24" evidence="3 9"/>
<evidence type="ECO:0000256" key="6">
    <source>
        <dbReference type="ARBA" id="ARBA00022822"/>
    </source>
</evidence>
<evidence type="ECO:0000313" key="12">
    <source>
        <dbReference type="Proteomes" id="UP001500866"/>
    </source>
</evidence>
<proteinExistence type="inferred from homology"/>
<dbReference type="InterPro" id="IPR044643">
    <property type="entry name" value="TrpF_fam"/>
</dbReference>
<dbReference type="EMBL" id="BAAADS010000015">
    <property type="protein sequence ID" value="GAA0604165.1"/>
    <property type="molecule type" value="Genomic_DNA"/>
</dbReference>
<gene>
    <name evidence="9" type="primary">trpF</name>
    <name evidence="11" type="ORF">GCM10009001_21650</name>
</gene>
<evidence type="ECO:0000259" key="10">
    <source>
        <dbReference type="Pfam" id="PF00697"/>
    </source>
</evidence>
<dbReference type="Pfam" id="PF00697">
    <property type="entry name" value="PRAI"/>
    <property type="match status" value="1"/>
</dbReference>
<comment type="similarity">
    <text evidence="9">Belongs to the TrpF family.</text>
</comment>
<evidence type="ECO:0000256" key="8">
    <source>
        <dbReference type="ARBA" id="ARBA00023235"/>
    </source>
</evidence>
<name>A0ABN1G565_9BACI</name>
<dbReference type="InterPro" id="IPR013785">
    <property type="entry name" value="Aldolase_TIM"/>
</dbReference>
<dbReference type="HAMAP" id="MF_00135">
    <property type="entry name" value="PRAI"/>
    <property type="match status" value="1"/>
</dbReference>
<evidence type="ECO:0000256" key="9">
    <source>
        <dbReference type="HAMAP-Rule" id="MF_00135"/>
    </source>
</evidence>
<dbReference type="InterPro" id="IPR011060">
    <property type="entry name" value="RibuloseP-bd_barrel"/>
</dbReference>
<dbReference type="PANTHER" id="PTHR42894">
    <property type="entry name" value="N-(5'-PHOSPHORIBOSYL)ANTHRANILATE ISOMERASE"/>
    <property type="match status" value="1"/>
</dbReference>
<dbReference type="RefSeq" id="WP_343812929.1">
    <property type="nucleotide sequence ID" value="NZ_BAAADS010000015.1"/>
</dbReference>
<evidence type="ECO:0000256" key="4">
    <source>
        <dbReference type="ARBA" id="ARBA00022272"/>
    </source>
</evidence>
<keyword evidence="6 9" id="KW-0822">Tryptophan biosynthesis</keyword>
<feature type="domain" description="N-(5'phosphoribosyl) anthranilate isomerase (PRAI)" evidence="10">
    <location>
        <begin position="3"/>
        <end position="196"/>
    </location>
</feature>
<dbReference type="Gene3D" id="3.20.20.70">
    <property type="entry name" value="Aldolase class I"/>
    <property type="match status" value="1"/>
</dbReference>
<protein>
    <recommendedName>
        <fullName evidence="4 9">N-(5'-phosphoribosyl)anthranilate isomerase</fullName>
        <shortName evidence="9">PRAI</shortName>
        <ecNumber evidence="3 9">5.3.1.24</ecNumber>
    </recommendedName>
</protein>
<keyword evidence="7 9" id="KW-0057">Aromatic amino acid biosynthesis</keyword>
<evidence type="ECO:0000256" key="1">
    <source>
        <dbReference type="ARBA" id="ARBA00001164"/>
    </source>
</evidence>
<dbReference type="PANTHER" id="PTHR42894:SF1">
    <property type="entry name" value="N-(5'-PHOSPHORIBOSYL)ANTHRANILATE ISOMERASE"/>
    <property type="match status" value="1"/>
</dbReference>
<evidence type="ECO:0000256" key="7">
    <source>
        <dbReference type="ARBA" id="ARBA00023141"/>
    </source>
</evidence>
<organism evidence="11 12">
    <name type="scientific">Virgibacillus siamensis</name>
    <dbReference type="NCBI Taxonomy" id="480071"/>
    <lineage>
        <taxon>Bacteria</taxon>
        <taxon>Bacillati</taxon>
        <taxon>Bacillota</taxon>
        <taxon>Bacilli</taxon>
        <taxon>Bacillales</taxon>
        <taxon>Bacillaceae</taxon>
        <taxon>Virgibacillus</taxon>
    </lineage>
</organism>
<dbReference type="SUPFAM" id="SSF51366">
    <property type="entry name" value="Ribulose-phoshate binding barrel"/>
    <property type="match status" value="1"/>
</dbReference>